<feature type="domain" description="Glycosyltransferase 2-like" evidence="1">
    <location>
        <begin position="4"/>
        <end position="159"/>
    </location>
</feature>
<reference evidence="2 3" key="1">
    <citation type="journal article" date="2019" name="ACS Chem. Biol.">
        <title>Identification and Mobilization of a Cryptic Antibiotic Biosynthesis Gene Locus from a Human-Pathogenic Nocardia Isolate.</title>
        <authorList>
            <person name="Herisse M."/>
            <person name="Ishida K."/>
            <person name="Porter J.L."/>
            <person name="Howden B."/>
            <person name="Hertweck C."/>
            <person name="Stinear T.P."/>
            <person name="Pidot S.J."/>
        </authorList>
    </citation>
    <scope>NUCLEOTIDE SEQUENCE [LARGE SCALE GENOMIC DNA]</scope>
    <source>
        <strain evidence="2 3">AUSMDU00012717</strain>
    </source>
</reference>
<dbReference type="Gene3D" id="3.90.550.10">
    <property type="entry name" value="Spore Coat Polysaccharide Biosynthesis Protein SpsA, Chain A"/>
    <property type="match status" value="1"/>
</dbReference>
<dbReference type="EMBL" id="CP046172">
    <property type="protein sequence ID" value="QIS15795.1"/>
    <property type="molecule type" value="Genomic_DNA"/>
</dbReference>
<dbReference type="Pfam" id="PF00535">
    <property type="entry name" value="Glycos_transf_2"/>
    <property type="match status" value="1"/>
</dbReference>
<accession>A0A6G9YR64</accession>
<keyword evidence="3" id="KW-1185">Reference proteome</keyword>
<dbReference type="Proteomes" id="UP000503540">
    <property type="component" value="Chromosome"/>
</dbReference>
<dbReference type="PANTHER" id="PTHR43685:SF14">
    <property type="entry name" value="GLYCOSYLTRANSFERASE 2-LIKE DOMAIN-CONTAINING PROTEIN"/>
    <property type="match status" value="1"/>
</dbReference>
<evidence type="ECO:0000313" key="2">
    <source>
        <dbReference type="EMBL" id="QIS15795.1"/>
    </source>
</evidence>
<dbReference type="GO" id="GO:0016740">
    <property type="term" value="F:transferase activity"/>
    <property type="evidence" value="ECO:0007669"/>
    <property type="project" value="UniProtKB-KW"/>
</dbReference>
<dbReference type="InterPro" id="IPR001173">
    <property type="entry name" value="Glyco_trans_2-like"/>
</dbReference>
<evidence type="ECO:0000259" key="1">
    <source>
        <dbReference type="Pfam" id="PF00535"/>
    </source>
</evidence>
<protein>
    <submittedName>
        <fullName evidence="2">Glycosyltransferase</fullName>
    </submittedName>
</protein>
<dbReference type="InterPro" id="IPR050834">
    <property type="entry name" value="Glycosyltransf_2"/>
</dbReference>
<keyword evidence="2" id="KW-0808">Transferase</keyword>
<gene>
    <name evidence="2" type="ORF">F5544_39885</name>
</gene>
<organism evidence="2 3">
    <name type="scientific">Nocardia arthritidis</name>
    <dbReference type="NCBI Taxonomy" id="228602"/>
    <lineage>
        <taxon>Bacteria</taxon>
        <taxon>Bacillati</taxon>
        <taxon>Actinomycetota</taxon>
        <taxon>Actinomycetes</taxon>
        <taxon>Mycobacteriales</taxon>
        <taxon>Nocardiaceae</taxon>
        <taxon>Nocardia</taxon>
    </lineage>
</organism>
<dbReference type="InterPro" id="IPR029044">
    <property type="entry name" value="Nucleotide-diphossugar_trans"/>
</dbReference>
<evidence type="ECO:0000313" key="3">
    <source>
        <dbReference type="Proteomes" id="UP000503540"/>
    </source>
</evidence>
<sequence length="278" mass="31363">MLLSVVIPVLNEENCIAATLDRLTAQDTIDEIVVVDNGSTDATPRIVREYALTHPRVVLVAEPRRGVARARNTGFDHASGDFIGRTDADTHVAPDWGEVVVRHLTAHPDTAALTGITTYYDSPIGFLLKFGLWLQNRRGKLGGPVGNMHGPNMAIRRTAWLEVREQTVTRPDVIDDLDLALCLSKRGLHIEQLTDMRAETSARRRRTSPRRWWQFQLSGLRTIAGQGYQVSPHHRMFVVAAWLGHTAQWPIYRFWDFDGRRFTLIPAKERLFPLSAAN</sequence>
<proteinExistence type="predicted"/>
<name>A0A6G9YR64_9NOCA</name>
<dbReference type="SUPFAM" id="SSF53448">
    <property type="entry name" value="Nucleotide-diphospho-sugar transferases"/>
    <property type="match status" value="1"/>
</dbReference>
<dbReference type="AlphaFoldDB" id="A0A6G9YR64"/>
<dbReference type="CDD" id="cd06423">
    <property type="entry name" value="CESA_like"/>
    <property type="match status" value="1"/>
</dbReference>
<dbReference type="RefSeq" id="WP_167477982.1">
    <property type="nucleotide sequence ID" value="NZ_CP046172.1"/>
</dbReference>
<dbReference type="PANTHER" id="PTHR43685">
    <property type="entry name" value="GLYCOSYLTRANSFERASE"/>
    <property type="match status" value="1"/>
</dbReference>
<dbReference type="KEGG" id="nah:F5544_39885"/>